<sequence length="77" mass="8697">MLSSCPVSTPMDYGTRLSATIGTPLPDPSTYHRFIGRLVYLITTRPDITHGVHHHIVSLFMLLPRLILKLFFVFSVT</sequence>
<dbReference type="Gramene" id="C.cajan_01460.t">
    <property type="protein sequence ID" value="C.cajan_01460.t.cds1"/>
    <property type="gene ID" value="C.cajan_01460"/>
</dbReference>
<name>A0A151SKG3_CAJCA</name>
<accession>A0A151SKG3</accession>
<dbReference type="Proteomes" id="UP000075243">
    <property type="component" value="Chromosome 11"/>
</dbReference>
<evidence type="ECO:0008006" key="3">
    <source>
        <dbReference type="Google" id="ProtNLM"/>
    </source>
</evidence>
<protein>
    <recommendedName>
        <fullName evidence="3">Retrovirus-related Pol polyprotein from transposon TNT 1-94</fullName>
    </recommendedName>
</protein>
<reference evidence="1 2" key="1">
    <citation type="journal article" date="2012" name="Nat. Biotechnol.">
        <title>Draft genome sequence of pigeonpea (Cajanus cajan), an orphan legume crop of resource-poor farmers.</title>
        <authorList>
            <person name="Varshney R.K."/>
            <person name="Chen W."/>
            <person name="Li Y."/>
            <person name="Bharti A.K."/>
            <person name="Saxena R.K."/>
            <person name="Schlueter J.A."/>
            <person name="Donoghue M.T."/>
            <person name="Azam S."/>
            <person name="Fan G."/>
            <person name="Whaley A.M."/>
            <person name="Farmer A.D."/>
            <person name="Sheridan J."/>
            <person name="Iwata A."/>
            <person name="Tuteja R."/>
            <person name="Penmetsa R.V."/>
            <person name="Wu W."/>
            <person name="Upadhyaya H.D."/>
            <person name="Yang S.P."/>
            <person name="Shah T."/>
            <person name="Saxena K.B."/>
            <person name="Michael T."/>
            <person name="McCombie W.R."/>
            <person name="Yang B."/>
            <person name="Zhang G."/>
            <person name="Yang H."/>
            <person name="Wang J."/>
            <person name="Spillane C."/>
            <person name="Cook D.R."/>
            <person name="May G.D."/>
            <person name="Xu X."/>
            <person name="Jackson S.A."/>
        </authorList>
    </citation>
    <scope>NUCLEOTIDE SEQUENCE [LARGE SCALE GENOMIC DNA]</scope>
    <source>
        <strain evidence="2">cv. Asha</strain>
    </source>
</reference>
<organism evidence="1 2">
    <name type="scientific">Cajanus cajan</name>
    <name type="common">Pigeon pea</name>
    <name type="synonym">Cajanus indicus</name>
    <dbReference type="NCBI Taxonomy" id="3821"/>
    <lineage>
        <taxon>Eukaryota</taxon>
        <taxon>Viridiplantae</taxon>
        <taxon>Streptophyta</taxon>
        <taxon>Embryophyta</taxon>
        <taxon>Tracheophyta</taxon>
        <taxon>Spermatophyta</taxon>
        <taxon>Magnoliopsida</taxon>
        <taxon>eudicotyledons</taxon>
        <taxon>Gunneridae</taxon>
        <taxon>Pentapetalae</taxon>
        <taxon>rosids</taxon>
        <taxon>fabids</taxon>
        <taxon>Fabales</taxon>
        <taxon>Fabaceae</taxon>
        <taxon>Papilionoideae</taxon>
        <taxon>50 kb inversion clade</taxon>
        <taxon>NPAAA clade</taxon>
        <taxon>indigoferoid/millettioid clade</taxon>
        <taxon>Phaseoleae</taxon>
        <taxon>Cajanus</taxon>
    </lineage>
</organism>
<dbReference type="AlphaFoldDB" id="A0A151SKG3"/>
<evidence type="ECO:0000313" key="1">
    <source>
        <dbReference type="EMBL" id="KYP55287.1"/>
    </source>
</evidence>
<proteinExistence type="predicted"/>
<dbReference type="EMBL" id="CM003613">
    <property type="protein sequence ID" value="KYP55287.1"/>
    <property type="molecule type" value="Genomic_DNA"/>
</dbReference>
<evidence type="ECO:0000313" key="2">
    <source>
        <dbReference type="Proteomes" id="UP000075243"/>
    </source>
</evidence>
<keyword evidence="2" id="KW-1185">Reference proteome</keyword>
<gene>
    <name evidence="1" type="ORF">KK1_001496</name>
</gene>